<dbReference type="PANTHER" id="PTHR33401:SF3">
    <property type="entry name" value="LOW AFFINITY POTASSIUM TRANSPORT SYSTEM PROTEIN"/>
    <property type="match status" value="1"/>
</dbReference>
<evidence type="ECO:0000313" key="1">
    <source>
        <dbReference type="EMBL" id="KAF6157838.1"/>
    </source>
</evidence>
<comment type="caution">
    <text evidence="1">The sequence shown here is derived from an EMBL/GenBank/DDBJ whole genome shotgun (WGS) entry which is preliminary data.</text>
</comment>
<evidence type="ECO:0000313" key="2">
    <source>
        <dbReference type="Proteomes" id="UP000541444"/>
    </source>
</evidence>
<dbReference type="OrthoDB" id="1875894at2759"/>
<protein>
    <submittedName>
        <fullName evidence="1">Uncharacterized protein</fullName>
    </submittedName>
</protein>
<gene>
    <name evidence="1" type="ORF">GIB67_003738</name>
</gene>
<sequence>MTATLSCQYKFVAQEADSDVCPASSKIRVSRGFASFVCFGCTSGGPERPSSPKVGPIQQPDILLTPPISHNDVECVNHEGENGRGFYLKSSLKKASLDTVIGGGNENLHVILGVEEKNTRLIEGKKVQWADSCQKELVEIREFDPRY</sequence>
<dbReference type="EMBL" id="JACGCM010001252">
    <property type="protein sequence ID" value="KAF6157838.1"/>
    <property type="molecule type" value="Genomic_DNA"/>
</dbReference>
<dbReference type="AlphaFoldDB" id="A0A7J7MT13"/>
<name>A0A7J7MT13_9MAGN</name>
<keyword evidence="2" id="KW-1185">Reference proteome</keyword>
<reference evidence="1 2" key="1">
    <citation type="journal article" date="2020" name="IScience">
        <title>Genome Sequencing of the Endangered Kingdonia uniflora (Circaeasteraceae, Ranunculales) Reveals Potential Mechanisms of Evolutionary Specialization.</title>
        <authorList>
            <person name="Sun Y."/>
            <person name="Deng T."/>
            <person name="Zhang A."/>
            <person name="Moore M.J."/>
            <person name="Landis J.B."/>
            <person name="Lin N."/>
            <person name="Zhang H."/>
            <person name="Zhang X."/>
            <person name="Huang J."/>
            <person name="Zhang X."/>
            <person name="Sun H."/>
            <person name="Wang H."/>
        </authorList>
    </citation>
    <scope>NUCLEOTIDE SEQUENCE [LARGE SCALE GENOMIC DNA]</scope>
    <source>
        <strain evidence="1">TB1705</strain>
        <tissue evidence="1">Leaf</tissue>
    </source>
</reference>
<dbReference type="PANTHER" id="PTHR33401">
    <property type="entry name" value="LIGHT-HARVESTING COMPLEX-LIKE PROTEIN OHP2, CHLOROPLASTIC"/>
    <property type="match status" value="1"/>
</dbReference>
<dbReference type="Proteomes" id="UP000541444">
    <property type="component" value="Unassembled WGS sequence"/>
</dbReference>
<organism evidence="1 2">
    <name type="scientific">Kingdonia uniflora</name>
    <dbReference type="NCBI Taxonomy" id="39325"/>
    <lineage>
        <taxon>Eukaryota</taxon>
        <taxon>Viridiplantae</taxon>
        <taxon>Streptophyta</taxon>
        <taxon>Embryophyta</taxon>
        <taxon>Tracheophyta</taxon>
        <taxon>Spermatophyta</taxon>
        <taxon>Magnoliopsida</taxon>
        <taxon>Ranunculales</taxon>
        <taxon>Circaeasteraceae</taxon>
        <taxon>Kingdonia</taxon>
    </lineage>
</organism>
<accession>A0A7J7MT13</accession>
<proteinExistence type="predicted"/>